<reference evidence="1" key="2">
    <citation type="submission" date="2023-05" db="EMBL/GenBank/DDBJ databases">
        <authorList>
            <person name="Fouks B."/>
        </authorList>
    </citation>
    <scope>NUCLEOTIDE SEQUENCE</scope>
    <source>
        <strain evidence="1">Stay&amp;Tobe</strain>
        <tissue evidence="1">Testes</tissue>
    </source>
</reference>
<gene>
    <name evidence="1" type="ORF">L9F63_007077</name>
</gene>
<keyword evidence="2" id="KW-1185">Reference proteome</keyword>
<accession>A0AAD7Z9A2</accession>
<feature type="non-terminal residue" evidence="1">
    <location>
        <position position="73"/>
    </location>
</feature>
<evidence type="ECO:0000313" key="2">
    <source>
        <dbReference type="Proteomes" id="UP001233999"/>
    </source>
</evidence>
<dbReference type="EMBL" id="JASPKZ010009809">
    <property type="protein sequence ID" value="KAJ9576112.1"/>
    <property type="molecule type" value="Genomic_DNA"/>
</dbReference>
<dbReference type="AlphaFoldDB" id="A0AAD7Z9A2"/>
<evidence type="ECO:0000313" key="1">
    <source>
        <dbReference type="EMBL" id="KAJ9576112.1"/>
    </source>
</evidence>
<feature type="non-terminal residue" evidence="1">
    <location>
        <position position="1"/>
    </location>
</feature>
<sequence>ESEFHNSTEQFRPIAFTQLQSSACPVHLLGLPIIFFSLTRGGQSLSGKVERKNDTDISRNMCELSMSTISQLK</sequence>
<proteinExistence type="predicted"/>
<dbReference type="Proteomes" id="UP001233999">
    <property type="component" value="Unassembled WGS sequence"/>
</dbReference>
<protein>
    <submittedName>
        <fullName evidence="1">Uncharacterized protein</fullName>
    </submittedName>
</protein>
<name>A0AAD7Z9A2_DIPPU</name>
<comment type="caution">
    <text evidence="1">The sequence shown here is derived from an EMBL/GenBank/DDBJ whole genome shotgun (WGS) entry which is preliminary data.</text>
</comment>
<reference evidence="1" key="1">
    <citation type="journal article" date="2023" name="IScience">
        <title>Live-bearing cockroach genome reveals convergent evolutionary mechanisms linked to viviparity in insects and beyond.</title>
        <authorList>
            <person name="Fouks B."/>
            <person name="Harrison M.C."/>
            <person name="Mikhailova A.A."/>
            <person name="Marchal E."/>
            <person name="English S."/>
            <person name="Carruthers M."/>
            <person name="Jennings E.C."/>
            <person name="Chiamaka E.L."/>
            <person name="Frigard R.A."/>
            <person name="Pippel M."/>
            <person name="Attardo G.M."/>
            <person name="Benoit J.B."/>
            <person name="Bornberg-Bauer E."/>
            <person name="Tobe S.S."/>
        </authorList>
    </citation>
    <scope>NUCLEOTIDE SEQUENCE</scope>
    <source>
        <strain evidence="1">Stay&amp;Tobe</strain>
    </source>
</reference>
<organism evidence="1 2">
    <name type="scientific">Diploptera punctata</name>
    <name type="common">Pacific beetle cockroach</name>
    <dbReference type="NCBI Taxonomy" id="6984"/>
    <lineage>
        <taxon>Eukaryota</taxon>
        <taxon>Metazoa</taxon>
        <taxon>Ecdysozoa</taxon>
        <taxon>Arthropoda</taxon>
        <taxon>Hexapoda</taxon>
        <taxon>Insecta</taxon>
        <taxon>Pterygota</taxon>
        <taxon>Neoptera</taxon>
        <taxon>Polyneoptera</taxon>
        <taxon>Dictyoptera</taxon>
        <taxon>Blattodea</taxon>
        <taxon>Blaberoidea</taxon>
        <taxon>Blaberidae</taxon>
        <taxon>Diplopterinae</taxon>
        <taxon>Diploptera</taxon>
    </lineage>
</organism>